<gene>
    <name evidence="3" type="ordered locus">Acid_0286</name>
</gene>
<dbReference type="STRING" id="234267.Acid_0286"/>
<evidence type="ECO:0000259" key="2">
    <source>
        <dbReference type="Pfam" id="PF01370"/>
    </source>
</evidence>
<dbReference type="EMBL" id="CP000473">
    <property type="protein sequence ID" value="ABJ81298.1"/>
    <property type="molecule type" value="Genomic_DNA"/>
</dbReference>
<evidence type="ECO:0000313" key="3">
    <source>
        <dbReference type="EMBL" id="ABJ81298.1"/>
    </source>
</evidence>
<dbReference type="OrthoDB" id="9779902at2"/>
<dbReference type="PANTHER" id="PTHR43000">
    <property type="entry name" value="DTDP-D-GLUCOSE 4,6-DEHYDRATASE-RELATED"/>
    <property type="match status" value="1"/>
</dbReference>
<dbReference type="InterPro" id="IPR001509">
    <property type="entry name" value="Epimerase_deHydtase"/>
</dbReference>
<dbReference type="SUPFAM" id="SSF51735">
    <property type="entry name" value="NAD(P)-binding Rossmann-fold domains"/>
    <property type="match status" value="1"/>
</dbReference>
<feature type="domain" description="NAD-dependent epimerase/dehydratase" evidence="2">
    <location>
        <begin position="5"/>
        <end position="274"/>
    </location>
</feature>
<dbReference type="eggNOG" id="COG0451">
    <property type="taxonomic scope" value="Bacteria"/>
</dbReference>
<dbReference type="Gene3D" id="3.40.50.720">
    <property type="entry name" value="NAD(P)-binding Rossmann-like Domain"/>
    <property type="match status" value="1"/>
</dbReference>
<dbReference type="AlphaFoldDB" id="Q02CB8"/>
<dbReference type="Pfam" id="PF01370">
    <property type="entry name" value="Epimerase"/>
    <property type="match status" value="1"/>
</dbReference>
<accession>Q02CB8</accession>
<dbReference type="CDD" id="cd05258">
    <property type="entry name" value="CDP_TE_SDR_e"/>
    <property type="match status" value="1"/>
</dbReference>
<reference evidence="3" key="1">
    <citation type="submission" date="2006-10" db="EMBL/GenBank/DDBJ databases">
        <title>Complete sequence of Solibacter usitatus Ellin6076.</title>
        <authorList>
            <consortium name="US DOE Joint Genome Institute"/>
            <person name="Copeland A."/>
            <person name="Lucas S."/>
            <person name="Lapidus A."/>
            <person name="Barry K."/>
            <person name="Detter J.C."/>
            <person name="Glavina del Rio T."/>
            <person name="Hammon N."/>
            <person name="Israni S."/>
            <person name="Dalin E."/>
            <person name="Tice H."/>
            <person name="Pitluck S."/>
            <person name="Thompson L.S."/>
            <person name="Brettin T."/>
            <person name="Bruce D."/>
            <person name="Han C."/>
            <person name="Tapia R."/>
            <person name="Gilna P."/>
            <person name="Schmutz J."/>
            <person name="Larimer F."/>
            <person name="Land M."/>
            <person name="Hauser L."/>
            <person name="Kyrpides N."/>
            <person name="Mikhailova N."/>
            <person name="Janssen P.H."/>
            <person name="Kuske C.R."/>
            <person name="Richardson P."/>
        </authorList>
    </citation>
    <scope>NUCLEOTIDE SEQUENCE</scope>
    <source>
        <strain evidence="3">Ellin6076</strain>
    </source>
</reference>
<name>Q02CB8_SOLUE</name>
<evidence type="ECO:0000256" key="1">
    <source>
        <dbReference type="ARBA" id="ARBA00007637"/>
    </source>
</evidence>
<dbReference type="InParanoid" id="Q02CB8"/>
<dbReference type="KEGG" id="sus:Acid_0286"/>
<protein>
    <submittedName>
        <fullName evidence="3">NAD-dependent epimerase/dehydratase</fullName>
    </submittedName>
</protein>
<dbReference type="InterPro" id="IPR036291">
    <property type="entry name" value="NAD(P)-bd_dom_sf"/>
</dbReference>
<sequence length="357" mass="38985" precursor="true">MHETVLITGGAGFVGSALAIAIRRAHPATKVIAFDNLRRRGSEMNLPRLKAEGVRFVHGDVRSLADLTDIRPAPDLILECSAEPSVLAGYGGSPEYLIHTNLNGCFHCLEIARQAKADFLFVSTSRVYPVALLNGLGYDEGETRFHLRPDQTVTGASQCGISEMFPLDGARSLYGMTKLAAELMVAEYGDAYGMRFVIDRCGLLTGPWQMAKADQGVVALWVAAHCLNRGLKYIGFGGTGKQVRDFLHIDDFCDLVLDQIANFDAYAGHRWNVGGGVNNSVSLREATELCREITGRTVEVVSTDENRPSDLRSYITDHRAVTAVRGWTPQRDARRTIADIAGWIDGEGAQLRDVLMG</sequence>
<comment type="similarity">
    <text evidence="1">Belongs to the NAD(P)-dependent epimerase/dehydratase family.</text>
</comment>
<organism evidence="3">
    <name type="scientific">Solibacter usitatus (strain Ellin6076)</name>
    <dbReference type="NCBI Taxonomy" id="234267"/>
    <lineage>
        <taxon>Bacteria</taxon>
        <taxon>Pseudomonadati</taxon>
        <taxon>Acidobacteriota</taxon>
        <taxon>Terriglobia</taxon>
        <taxon>Bryobacterales</taxon>
        <taxon>Solibacteraceae</taxon>
        <taxon>Candidatus Solibacter</taxon>
    </lineage>
</organism>
<proteinExistence type="inferred from homology"/>
<dbReference type="HOGENOM" id="CLU_007383_1_7_0"/>